<name>A0A6G1H022_9PEZI</name>
<evidence type="ECO:0000313" key="2">
    <source>
        <dbReference type="EMBL" id="KAF1986551.1"/>
    </source>
</evidence>
<reference evidence="2" key="1">
    <citation type="journal article" date="2020" name="Stud. Mycol.">
        <title>101 Dothideomycetes genomes: a test case for predicting lifestyles and emergence of pathogens.</title>
        <authorList>
            <person name="Haridas S."/>
            <person name="Albert R."/>
            <person name="Binder M."/>
            <person name="Bloem J."/>
            <person name="Labutti K."/>
            <person name="Salamov A."/>
            <person name="Andreopoulos B."/>
            <person name="Baker S."/>
            <person name="Barry K."/>
            <person name="Bills G."/>
            <person name="Bluhm B."/>
            <person name="Cannon C."/>
            <person name="Castanera R."/>
            <person name="Culley D."/>
            <person name="Daum C."/>
            <person name="Ezra D."/>
            <person name="Gonzalez J."/>
            <person name="Henrissat B."/>
            <person name="Kuo A."/>
            <person name="Liang C."/>
            <person name="Lipzen A."/>
            <person name="Lutzoni F."/>
            <person name="Magnuson J."/>
            <person name="Mondo S."/>
            <person name="Nolan M."/>
            <person name="Ohm R."/>
            <person name="Pangilinan J."/>
            <person name="Park H.-J."/>
            <person name="Ramirez L."/>
            <person name="Alfaro M."/>
            <person name="Sun H."/>
            <person name="Tritt A."/>
            <person name="Yoshinaga Y."/>
            <person name="Zwiers L.-H."/>
            <person name="Turgeon B."/>
            <person name="Goodwin S."/>
            <person name="Spatafora J."/>
            <person name="Crous P."/>
            <person name="Grigoriev I."/>
        </authorList>
    </citation>
    <scope>NUCLEOTIDE SEQUENCE</scope>
    <source>
        <strain evidence="2">CBS 113979</strain>
    </source>
</reference>
<sequence>MNRPTLMRRLRAVRVHNQPTIRDRVLRRFESTTPARKSSDAISKEADVRAAGKNGSNSSSKEANVKGQERVRRILASLPPFLRRPLSPLLSAPVSHITSFLILHEITAILPLIGLAAGFHWVWFPENIIKGEARGGGEDMGGWFGQGFGEGFGKTIEEGVGRYGRYFRRKGWVGEGVEEEIERGEGEGGEGKGLSSGARVVVEVATAYAITKALLPVRLMASLWATPWFARVAVLPISKLGGKLFGKSKSP</sequence>
<dbReference type="AlphaFoldDB" id="A0A6G1H022"/>
<evidence type="ECO:0000313" key="3">
    <source>
        <dbReference type="Proteomes" id="UP000800041"/>
    </source>
</evidence>
<dbReference type="GO" id="GO:0005739">
    <property type="term" value="C:mitochondrion"/>
    <property type="evidence" value="ECO:0007669"/>
    <property type="project" value="TreeGrafter"/>
</dbReference>
<dbReference type="InterPro" id="IPR018811">
    <property type="entry name" value="MRX11"/>
</dbReference>
<dbReference type="PANTHER" id="PTHR28002:SF1">
    <property type="entry name" value="MIOREX COMPLEX COMPONENT 11"/>
    <property type="match status" value="1"/>
</dbReference>
<feature type="region of interest" description="Disordered" evidence="1">
    <location>
        <begin position="36"/>
        <end position="67"/>
    </location>
</feature>
<protein>
    <submittedName>
        <fullName evidence="2">Uncharacterized protein</fullName>
    </submittedName>
</protein>
<evidence type="ECO:0000256" key="1">
    <source>
        <dbReference type="SAM" id="MobiDB-lite"/>
    </source>
</evidence>
<dbReference type="Proteomes" id="UP000800041">
    <property type="component" value="Unassembled WGS sequence"/>
</dbReference>
<feature type="compositionally biased region" description="Basic and acidic residues" evidence="1">
    <location>
        <begin position="37"/>
        <end position="50"/>
    </location>
</feature>
<dbReference type="Pfam" id="PF10306">
    <property type="entry name" value="FLILHELTA"/>
    <property type="match status" value="1"/>
</dbReference>
<keyword evidence="3" id="KW-1185">Reference proteome</keyword>
<dbReference type="OrthoDB" id="5580261at2759"/>
<gene>
    <name evidence="2" type="ORF">K402DRAFT_393618</name>
</gene>
<dbReference type="EMBL" id="ML977156">
    <property type="protein sequence ID" value="KAF1986551.1"/>
    <property type="molecule type" value="Genomic_DNA"/>
</dbReference>
<dbReference type="PANTHER" id="PTHR28002">
    <property type="entry name" value="MIOREX COMPLEX COMPONENT 11"/>
    <property type="match status" value="1"/>
</dbReference>
<organism evidence="2 3">
    <name type="scientific">Aulographum hederae CBS 113979</name>
    <dbReference type="NCBI Taxonomy" id="1176131"/>
    <lineage>
        <taxon>Eukaryota</taxon>
        <taxon>Fungi</taxon>
        <taxon>Dikarya</taxon>
        <taxon>Ascomycota</taxon>
        <taxon>Pezizomycotina</taxon>
        <taxon>Dothideomycetes</taxon>
        <taxon>Pleosporomycetidae</taxon>
        <taxon>Aulographales</taxon>
        <taxon>Aulographaceae</taxon>
    </lineage>
</organism>
<proteinExistence type="predicted"/>
<accession>A0A6G1H022</accession>